<dbReference type="EMBL" id="WTPW01001975">
    <property type="protein sequence ID" value="KAF0404139.1"/>
    <property type="molecule type" value="Genomic_DNA"/>
</dbReference>
<dbReference type="InterPro" id="IPR010259">
    <property type="entry name" value="S8pro/Inhibitor_I9"/>
</dbReference>
<sequence length="124" mass="13935">MAYFSKTIVIFIICLITLVNSQPEINCPSTPDSYKTQQKYIVQLTSPDVKEPHFEMLESCYSKTIVDNSYPPTDDYNIVRDDSFGTFICYSGWFGPNDAAALSSRSDVQSVESDSTYSTNAKKL</sequence>
<evidence type="ECO:0000256" key="1">
    <source>
        <dbReference type="SAM" id="MobiDB-lite"/>
    </source>
</evidence>
<dbReference type="Proteomes" id="UP000439903">
    <property type="component" value="Unassembled WGS sequence"/>
</dbReference>
<dbReference type="OrthoDB" id="2398704at2759"/>
<feature type="region of interest" description="Disordered" evidence="1">
    <location>
        <begin position="105"/>
        <end position="124"/>
    </location>
</feature>
<comment type="caution">
    <text evidence="4">The sequence shown here is derived from an EMBL/GenBank/DDBJ whole genome shotgun (WGS) entry which is preliminary data.</text>
</comment>
<protein>
    <recommendedName>
        <fullName evidence="3">Inhibitor I9 domain-containing protein</fullName>
    </recommendedName>
</protein>
<feature type="chain" id="PRO_5034068354" description="Inhibitor I9 domain-containing protein" evidence="2">
    <location>
        <begin position="22"/>
        <end position="124"/>
    </location>
</feature>
<reference evidence="4 5" key="1">
    <citation type="journal article" date="2019" name="Environ. Microbiol.">
        <title>At the nexus of three kingdoms: the genome of the mycorrhizal fungus Gigaspora margarita provides insights into plant, endobacterial and fungal interactions.</title>
        <authorList>
            <person name="Venice F."/>
            <person name="Ghignone S."/>
            <person name="Salvioli di Fossalunga A."/>
            <person name="Amselem J."/>
            <person name="Novero M."/>
            <person name="Xianan X."/>
            <person name="Sedzielewska Toro K."/>
            <person name="Morin E."/>
            <person name="Lipzen A."/>
            <person name="Grigoriev I.V."/>
            <person name="Henrissat B."/>
            <person name="Martin F.M."/>
            <person name="Bonfante P."/>
        </authorList>
    </citation>
    <scope>NUCLEOTIDE SEQUENCE [LARGE SCALE GENOMIC DNA]</scope>
    <source>
        <strain evidence="4 5">BEG34</strain>
    </source>
</reference>
<evidence type="ECO:0000256" key="2">
    <source>
        <dbReference type="SAM" id="SignalP"/>
    </source>
</evidence>
<dbReference type="AlphaFoldDB" id="A0A8H3X2J3"/>
<proteinExistence type="predicted"/>
<evidence type="ECO:0000313" key="4">
    <source>
        <dbReference type="EMBL" id="KAF0404139.1"/>
    </source>
</evidence>
<name>A0A8H3X2J3_GIGMA</name>
<feature type="domain" description="Inhibitor I9" evidence="3">
    <location>
        <begin position="39"/>
        <end position="119"/>
    </location>
</feature>
<feature type="signal peptide" evidence="2">
    <location>
        <begin position="1"/>
        <end position="21"/>
    </location>
</feature>
<keyword evidence="2" id="KW-0732">Signal</keyword>
<organism evidence="4 5">
    <name type="scientific">Gigaspora margarita</name>
    <dbReference type="NCBI Taxonomy" id="4874"/>
    <lineage>
        <taxon>Eukaryota</taxon>
        <taxon>Fungi</taxon>
        <taxon>Fungi incertae sedis</taxon>
        <taxon>Mucoromycota</taxon>
        <taxon>Glomeromycotina</taxon>
        <taxon>Glomeromycetes</taxon>
        <taxon>Diversisporales</taxon>
        <taxon>Gigasporaceae</taxon>
        <taxon>Gigaspora</taxon>
    </lineage>
</organism>
<evidence type="ECO:0000313" key="5">
    <source>
        <dbReference type="Proteomes" id="UP000439903"/>
    </source>
</evidence>
<keyword evidence="5" id="KW-1185">Reference proteome</keyword>
<gene>
    <name evidence="4" type="ORF">F8M41_009102</name>
</gene>
<accession>A0A8H3X2J3</accession>
<dbReference type="Pfam" id="PF05922">
    <property type="entry name" value="Inhibitor_I9"/>
    <property type="match status" value="1"/>
</dbReference>
<evidence type="ECO:0000259" key="3">
    <source>
        <dbReference type="Pfam" id="PF05922"/>
    </source>
</evidence>